<dbReference type="AlphaFoldDB" id="A0A9D1ZWW0"/>
<dbReference type="GO" id="GO:0016799">
    <property type="term" value="F:hydrolase activity, hydrolyzing N-glycosyl compounds"/>
    <property type="evidence" value="ECO:0007669"/>
    <property type="project" value="InterPro"/>
</dbReference>
<name>A0A9D1ZWW0_9FIRM</name>
<dbReference type="PANTHER" id="PTHR43264">
    <property type="match status" value="1"/>
</dbReference>
<organism evidence="2 3">
    <name type="scientific">Candidatus Borkfalkia excrementigallinarum</name>
    <dbReference type="NCBI Taxonomy" id="2838506"/>
    <lineage>
        <taxon>Bacteria</taxon>
        <taxon>Bacillati</taxon>
        <taxon>Bacillota</taxon>
        <taxon>Clostridia</taxon>
        <taxon>Christensenellales</taxon>
        <taxon>Christensenellaceae</taxon>
        <taxon>Candidatus Borkfalkia</taxon>
    </lineage>
</organism>
<dbReference type="Pfam" id="PF01156">
    <property type="entry name" value="IU_nuc_hydro"/>
    <property type="match status" value="1"/>
</dbReference>
<keyword evidence="2" id="KW-0378">Hydrolase</keyword>
<dbReference type="EMBL" id="DXCQ01000056">
    <property type="protein sequence ID" value="HIY97234.1"/>
    <property type="molecule type" value="Genomic_DNA"/>
</dbReference>
<accession>A0A9D1ZWW0</accession>
<reference evidence="2" key="2">
    <citation type="submission" date="2021-04" db="EMBL/GenBank/DDBJ databases">
        <authorList>
            <person name="Gilroy R."/>
        </authorList>
    </citation>
    <scope>NUCLEOTIDE SEQUENCE</scope>
    <source>
        <strain evidence="2">1345</strain>
    </source>
</reference>
<evidence type="ECO:0000259" key="1">
    <source>
        <dbReference type="Pfam" id="PF01156"/>
    </source>
</evidence>
<dbReference type="Proteomes" id="UP000886750">
    <property type="component" value="Unassembled WGS sequence"/>
</dbReference>
<protein>
    <submittedName>
        <fullName evidence="2">Nucleoside hydrolase</fullName>
    </submittedName>
</protein>
<feature type="domain" description="Inosine/uridine-preferring nucleoside hydrolase" evidence="1">
    <location>
        <begin position="3"/>
        <end position="246"/>
    </location>
</feature>
<dbReference type="InterPro" id="IPR036452">
    <property type="entry name" value="Ribo_hydro-like"/>
</dbReference>
<comment type="caution">
    <text evidence="2">The sequence shown here is derived from an EMBL/GenBank/DDBJ whole genome shotgun (WGS) entry which is preliminary data.</text>
</comment>
<sequence>MDLILDTDIGSDCDDAMALAMLNVLHNQKKINLLAVTHTTSVEWGGACIESINRFYGNDEISIGVLKDEHFIDSPQNNVYAQALAERYCPRRRREDYPDARLVLRNALEASNEKVTLVCIGQLRNLAKFLKYKCAVGYGADLIAAKVSKVVIMGGDFSEERPEYNILCDIASAQNVSEYCPVPLYFVDFSFGNKVFTRPNKQNAEPVWYAYKCFGVEKRESWDPLTALFACGLYDEMFKTTQKGRVTFDNMGVSRFSEGDGDHYILKPAVSARKLEEAIENIVNQEEFKCERYSANCLRQS</sequence>
<evidence type="ECO:0000313" key="2">
    <source>
        <dbReference type="EMBL" id="HIY97234.1"/>
    </source>
</evidence>
<dbReference type="InterPro" id="IPR001910">
    <property type="entry name" value="Inosine/uridine_hydrolase_dom"/>
</dbReference>
<proteinExistence type="predicted"/>
<dbReference type="SUPFAM" id="SSF53590">
    <property type="entry name" value="Nucleoside hydrolase"/>
    <property type="match status" value="1"/>
</dbReference>
<reference evidence="2" key="1">
    <citation type="journal article" date="2021" name="PeerJ">
        <title>Extensive microbial diversity within the chicken gut microbiome revealed by metagenomics and culture.</title>
        <authorList>
            <person name="Gilroy R."/>
            <person name="Ravi A."/>
            <person name="Getino M."/>
            <person name="Pursley I."/>
            <person name="Horton D.L."/>
            <person name="Alikhan N.F."/>
            <person name="Baker D."/>
            <person name="Gharbi K."/>
            <person name="Hall N."/>
            <person name="Watson M."/>
            <person name="Adriaenssens E.M."/>
            <person name="Foster-Nyarko E."/>
            <person name="Jarju S."/>
            <person name="Secka A."/>
            <person name="Antonio M."/>
            <person name="Oren A."/>
            <person name="Chaudhuri R.R."/>
            <person name="La Ragione R."/>
            <person name="Hildebrand F."/>
            <person name="Pallen M.J."/>
        </authorList>
    </citation>
    <scope>NUCLEOTIDE SEQUENCE</scope>
    <source>
        <strain evidence="2">1345</strain>
    </source>
</reference>
<evidence type="ECO:0000313" key="3">
    <source>
        <dbReference type="Proteomes" id="UP000886750"/>
    </source>
</evidence>
<gene>
    <name evidence="2" type="ORF">H9729_06050</name>
</gene>
<dbReference type="Gene3D" id="3.90.245.10">
    <property type="entry name" value="Ribonucleoside hydrolase-like"/>
    <property type="match status" value="1"/>
</dbReference>
<dbReference type="PANTHER" id="PTHR43264:SF1">
    <property type="entry name" value="INOSINE_URIDINE-PREFERRING NUCLEOSIDE HYDROLASE DOMAIN-CONTAINING PROTEIN"/>
    <property type="match status" value="1"/>
</dbReference>